<evidence type="ECO:0000313" key="1">
    <source>
        <dbReference type="EMBL" id="CVK17049.1"/>
    </source>
</evidence>
<evidence type="ECO:0000313" key="2">
    <source>
        <dbReference type="Proteomes" id="UP000182761"/>
    </source>
</evidence>
<dbReference type="OrthoDB" id="659408at2"/>
<dbReference type="Gene3D" id="3.40.50.1820">
    <property type="entry name" value="alpha/beta hydrolase"/>
    <property type="match status" value="1"/>
</dbReference>
<dbReference type="STRING" id="1586267.GCA_001418685_01918"/>
<sequence>MKVYFIPGLGAKCNCFKFIVLPKGFEKVYIEWHLPEKNDSLCTYVQKMAENIDQSEPFILVGYSFGGVIAQEMNKFMKPEKTILIASMKDSIQIPGLFKILKKMKFATWFPMKFFTGKKMLSYAFIRSVYFNIKPSNNQKRNQIKLDEFMVDLDSDYFKWSIEQIINWLPEKECEKIYQVHGTKDIVFPFKKIHNSYLNTKNQGLEIVEKGSHLLVLELPKKVNKALEKILLDK</sequence>
<dbReference type="InterPro" id="IPR029058">
    <property type="entry name" value="AB_hydrolase_fold"/>
</dbReference>
<dbReference type="AlphaFoldDB" id="A0A0X3API8"/>
<dbReference type="RefSeq" id="WP_055426222.1">
    <property type="nucleotide sequence ID" value="NZ_FCOR01000015.1"/>
</dbReference>
<keyword evidence="2" id="KW-1185">Reference proteome</keyword>
<gene>
    <name evidence="1" type="ORF">Ga0061079_11515</name>
</gene>
<dbReference type="EMBL" id="FCOR01000015">
    <property type="protein sequence ID" value="CVK17049.1"/>
    <property type="molecule type" value="Genomic_DNA"/>
</dbReference>
<accession>A0A0X3API8</accession>
<organism evidence="1 2">
    <name type="scientific">Apibacter mensalis</name>
    <dbReference type="NCBI Taxonomy" id="1586267"/>
    <lineage>
        <taxon>Bacteria</taxon>
        <taxon>Pseudomonadati</taxon>
        <taxon>Bacteroidota</taxon>
        <taxon>Flavobacteriia</taxon>
        <taxon>Flavobacteriales</taxon>
        <taxon>Weeksellaceae</taxon>
        <taxon>Apibacter</taxon>
    </lineage>
</organism>
<dbReference type="SUPFAM" id="SSF53474">
    <property type="entry name" value="alpha/beta-Hydrolases"/>
    <property type="match status" value="1"/>
</dbReference>
<name>A0A0X3API8_9FLAO</name>
<dbReference type="Proteomes" id="UP000182761">
    <property type="component" value="Unassembled WGS sequence"/>
</dbReference>
<proteinExistence type="predicted"/>
<reference evidence="1 2" key="1">
    <citation type="submission" date="2016-01" db="EMBL/GenBank/DDBJ databases">
        <authorList>
            <person name="McClelland M."/>
            <person name="Jain A."/>
            <person name="Saraogi P."/>
            <person name="Mendelson R."/>
            <person name="Westerman R."/>
            <person name="SanMiguel P."/>
            <person name="Csonka L."/>
        </authorList>
    </citation>
    <scope>NUCLEOTIDE SEQUENCE [LARGE SCALE GENOMIC DNA]</scope>
    <source>
        <strain evidence="1 2">R-53146</strain>
    </source>
</reference>
<protein>
    <submittedName>
        <fullName evidence="1">Pimeloyl-ACP methyl ester carboxylesterase</fullName>
    </submittedName>
</protein>